<organism evidence="1 2">
    <name type="scientific">Halarcobacter mediterraneus</name>
    <dbReference type="NCBI Taxonomy" id="2023153"/>
    <lineage>
        <taxon>Bacteria</taxon>
        <taxon>Pseudomonadati</taxon>
        <taxon>Campylobacterota</taxon>
        <taxon>Epsilonproteobacteria</taxon>
        <taxon>Campylobacterales</taxon>
        <taxon>Arcobacteraceae</taxon>
        <taxon>Halarcobacter</taxon>
    </lineage>
</organism>
<keyword evidence="2" id="KW-1185">Reference proteome</keyword>
<dbReference type="OrthoDB" id="5344275at2"/>
<evidence type="ECO:0000313" key="1">
    <source>
        <dbReference type="EMBL" id="RXK11736.1"/>
    </source>
</evidence>
<dbReference type="AlphaFoldDB" id="A0A4Q1ARS8"/>
<gene>
    <name evidence="1" type="ORF">CP965_13110</name>
</gene>
<dbReference type="EMBL" id="NXIE01000006">
    <property type="protein sequence ID" value="RXK11736.1"/>
    <property type="molecule type" value="Genomic_DNA"/>
</dbReference>
<comment type="caution">
    <text evidence="1">The sequence shown here is derived from an EMBL/GenBank/DDBJ whole genome shotgun (WGS) entry which is preliminary data.</text>
</comment>
<sequence>MEEVQCEEQLYDYCVEALFIPEDKIEELNMNDSYSLEVTLNNIELEDLGEDWYVNLMKISKDS</sequence>
<name>A0A4Q1ARS8_9BACT</name>
<protein>
    <submittedName>
        <fullName evidence="1">Uncharacterized protein</fullName>
    </submittedName>
</protein>
<dbReference type="Proteomes" id="UP000289718">
    <property type="component" value="Unassembled WGS sequence"/>
</dbReference>
<proteinExistence type="predicted"/>
<accession>A0A4Q1ARS8</accession>
<evidence type="ECO:0000313" key="2">
    <source>
        <dbReference type="Proteomes" id="UP000289718"/>
    </source>
</evidence>
<reference evidence="1 2" key="1">
    <citation type="submission" date="2017-09" db="EMBL/GenBank/DDBJ databases">
        <title>Genomics of the genus Arcobacter.</title>
        <authorList>
            <person name="Perez-Cataluna A."/>
            <person name="Figueras M.J."/>
            <person name="Salas-Masso N."/>
        </authorList>
    </citation>
    <scope>NUCLEOTIDE SEQUENCE [LARGE SCALE GENOMIC DNA]</scope>
    <source>
        <strain evidence="1 2">F156-34</strain>
    </source>
</reference>